<comment type="caution">
    <text evidence="2">The sequence shown here is derived from an EMBL/GenBank/DDBJ whole genome shotgun (WGS) entry which is preliminary data.</text>
</comment>
<reference evidence="2" key="1">
    <citation type="submission" date="2021-02" db="EMBL/GenBank/DDBJ databases">
        <authorList>
            <person name="Nowell W R."/>
        </authorList>
    </citation>
    <scope>NUCLEOTIDE SEQUENCE</scope>
</reference>
<evidence type="ECO:0000313" key="2">
    <source>
        <dbReference type="EMBL" id="CAF3337678.1"/>
    </source>
</evidence>
<dbReference type="EMBL" id="CAJNXB010003526">
    <property type="protein sequence ID" value="CAF3322787.1"/>
    <property type="molecule type" value="Genomic_DNA"/>
</dbReference>
<evidence type="ECO:0000313" key="3">
    <source>
        <dbReference type="EMBL" id="CAF3518342.1"/>
    </source>
</evidence>
<dbReference type="Proteomes" id="UP000663848">
    <property type="component" value="Unassembled WGS sequence"/>
</dbReference>
<gene>
    <name evidence="3" type="ORF">GRG538_LOCUS18603</name>
    <name evidence="6" type="ORF">HFQ381_LOCUS30144</name>
    <name evidence="4" type="ORF">KIK155_LOCUS25411</name>
    <name evidence="2" type="ORF">LUA448_LOCUS11838</name>
    <name evidence="7" type="ORF">QYT958_LOCUS28900</name>
    <name evidence="1" type="ORF">TIS948_LOCUS20355</name>
    <name evidence="8" type="ORF">TOA249_LOCUS31519</name>
    <name evidence="5" type="ORF">UJA718_LOCUS23847</name>
</gene>
<dbReference type="EMBL" id="CAJNYD010001438">
    <property type="protein sequence ID" value="CAF3337678.1"/>
    <property type="molecule type" value="Genomic_DNA"/>
</dbReference>
<sequence>MLGKETEFDRHTTTIQENERLPALFKEQNQKDQPIVETIYAVREVLIGLFEEQKEQHRMKTTTTNHGASRLNNTTVMNVTDDDFIKMIEEIS</sequence>
<evidence type="ECO:0000313" key="8">
    <source>
        <dbReference type="EMBL" id="CAF4912810.1"/>
    </source>
</evidence>
<dbReference type="EMBL" id="CAJOBO010005146">
    <property type="protein sequence ID" value="CAF4537909.1"/>
    <property type="molecule type" value="Genomic_DNA"/>
</dbReference>
<proteinExistence type="predicted"/>
<dbReference type="Proteomes" id="UP000663838">
    <property type="component" value="Unassembled WGS sequence"/>
</dbReference>
<name>A0A817V2X1_9BILA</name>
<protein>
    <submittedName>
        <fullName evidence="2">Uncharacterized protein</fullName>
    </submittedName>
</protein>
<evidence type="ECO:0000313" key="7">
    <source>
        <dbReference type="EMBL" id="CAF4874590.1"/>
    </source>
</evidence>
<dbReference type="Proteomes" id="UP000663833">
    <property type="component" value="Unassembled WGS sequence"/>
</dbReference>
<dbReference type="EMBL" id="CAJOBR010008132">
    <property type="protein sequence ID" value="CAF4874590.1"/>
    <property type="molecule type" value="Genomic_DNA"/>
</dbReference>
<evidence type="ECO:0000313" key="10">
    <source>
        <dbReference type="Proteomes" id="UP000663873"/>
    </source>
</evidence>
<dbReference type="Proteomes" id="UP000663872">
    <property type="component" value="Unassembled WGS sequence"/>
</dbReference>
<dbReference type="Proteomes" id="UP000663865">
    <property type="component" value="Unassembled WGS sequence"/>
</dbReference>
<dbReference type="EMBL" id="CAJOBS010006441">
    <property type="protein sequence ID" value="CAF4912810.1"/>
    <property type="molecule type" value="Genomic_DNA"/>
</dbReference>
<accession>A0A817V2X1</accession>
<dbReference type="Proteomes" id="UP000663873">
    <property type="component" value="Unassembled WGS sequence"/>
</dbReference>
<dbReference type="AlphaFoldDB" id="A0A817V2X1"/>
<dbReference type="Proteomes" id="UP000663851">
    <property type="component" value="Unassembled WGS sequence"/>
</dbReference>
<dbReference type="EMBL" id="CAJNYT010003014">
    <property type="protein sequence ID" value="CAF3518342.1"/>
    <property type="molecule type" value="Genomic_DNA"/>
</dbReference>
<evidence type="ECO:0000313" key="1">
    <source>
        <dbReference type="EMBL" id="CAF3322787.1"/>
    </source>
</evidence>
<evidence type="ECO:0000313" key="9">
    <source>
        <dbReference type="Proteomes" id="UP000663833"/>
    </source>
</evidence>
<evidence type="ECO:0000313" key="6">
    <source>
        <dbReference type="EMBL" id="CAF4537909.1"/>
    </source>
</evidence>
<evidence type="ECO:0000313" key="4">
    <source>
        <dbReference type="EMBL" id="CAF3682245.1"/>
    </source>
</evidence>
<evidence type="ECO:0000313" key="5">
    <source>
        <dbReference type="EMBL" id="CAF4465857.1"/>
    </source>
</evidence>
<dbReference type="Proteomes" id="UP000663825">
    <property type="component" value="Unassembled WGS sequence"/>
</dbReference>
<dbReference type="EMBL" id="CAJOBP010005306">
    <property type="protein sequence ID" value="CAF4465857.1"/>
    <property type="molecule type" value="Genomic_DNA"/>
</dbReference>
<keyword evidence="10" id="KW-1185">Reference proteome</keyword>
<dbReference type="EMBL" id="CAJNYV010004595">
    <property type="protein sequence ID" value="CAF3682245.1"/>
    <property type="molecule type" value="Genomic_DNA"/>
</dbReference>
<organism evidence="2 9">
    <name type="scientific">Rotaria socialis</name>
    <dbReference type="NCBI Taxonomy" id="392032"/>
    <lineage>
        <taxon>Eukaryota</taxon>
        <taxon>Metazoa</taxon>
        <taxon>Spiralia</taxon>
        <taxon>Gnathifera</taxon>
        <taxon>Rotifera</taxon>
        <taxon>Eurotatoria</taxon>
        <taxon>Bdelloidea</taxon>
        <taxon>Philodinida</taxon>
        <taxon>Philodinidae</taxon>
        <taxon>Rotaria</taxon>
    </lineage>
</organism>